<dbReference type="PANTHER" id="PTHR34676">
    <property type="entry name" value="DUF4219 DOMAIN-CONTAINING PROTEIN-RELATED"/>
    <property type="match status" value="1"/>
</dbReference>
<feature type="domain" description="Retrovirus-related Pol polyprotein from transposon TNT 1-94-like beta-barrel" evidence="2">
    <location>
        <begin position="208"/>
        <end position="285"/>
    </location>
</feature>
<evidence type="ECO:0000313" key="4">
    <source>
        <dbReference type="Proteomes" id="UP000075243"/>
    </source>
</evidence>
<feature type="domain" description="GAG-pre-integrase" evidence="1">
    <location>
        <begin position="313"/>
        <end position="384"/>
    </location>
</feature>
<reference evidence="3 4" key="1">
    <citation type="journal article" date="2012" name="Nat. Biotechnol.">
        <title>Draft genome sequence of pigeonpea (Cajanus cajan), an orphan legume crop of resource-poor farmers.</title>
        <authorList>
            <person name="Varshney R.K."/>
            <person name="Chen W."/>
            <person name="Li Y."/>
            <person name="Bharti A.K."/>
            <person name="Saxena R.K."/>
            <person name="Schlueter J.A."/>
            <person name="Donoghue M.T."/>
            <person name="Azam S."/>
            <person name="Fan G."/>
            <person name="Whaley A.M."/>
            <person name="Farmer A.D."/>
            <person name="Sheridan J."/>
            <person name="Iwata A."/>
            <person name="Tuteja R."/>
            <person name="Penmetsa R.V."/>
            <person name="Wu W."/>
            <person name="Upadhyaya H.D."/>
            <person name="Yang S.P."/>
            <person name="Shah T."/>
            <person name="Saxena K.B."/>
            <person name="Michael T."/>
            <person name="McCombie W.R."/>
            <person name="Yang B."/>
            <person name="Zhang G."/>
            <person name="Yang H."/>
            <person name="Wang J."/>
            <person name="Spillane C."/>
            <person name="Cook D.R."/>
            <person name="May G.D."/>
            <person name="Xu X."/>
            <person name="Jackson S.A."/>
        </authorList>
    </citation>
    <scope>NUCLEOTIDE SEQUENCE [LARGE SCALE GENOMIC DNA]</scope>
    <source>
        <strain evidence="4">cv. Asha</strain>
    </source>
</reference>
<proteinExistence type="predicted"/>
<dbReference type="InterPro" id="IPR054722">
    <property type="entry name" value="PolX-like_BBD"/>
</dbReference>
<evidence type="ECO:0000313" key="3">
    <source>
        <dbReference type="EMBL" id="KYP59538.1"/>
    </source>
</evidence>
<dbReference type="Pfam" id="PF13976">
    <property type="entry name" value="gag_pre-integrs"/>
    <property type="match status" value="1"/>
</dbReference>
<organism evidence="3 4">
    <name type="scientific">Cajanus cajan</name>
    <name type="common">Pigeon pea</name>
    <name type="synonym">Cajanus indicus</name>
    <dbReference type="NCBI Taxonomy" id="3821"/>
    <lineage>
        <taxon>Eukaryota</taxon>
        <taxon>Viridiplantae</taxon>
        <taxon>Streptophyta</taxon>
        <taxon>Embryophyta</taxon>
        <taxon>Tracheophyta</taxon>
        <taxon>Spermatophyta</taxon>
        <taxon>Magnoliopsida</taxon>
        <taxon>eudicotyledons</taxon>
        <taxon>Gunneridae</taxon>
        <taxon>Pentapetalae</taxon>
        <taxon>rosids</taxon>
        <taxon>fabids</taxon>
        <taxon>Fabales</taxon>
        <taxon>Fabaceae</taxon>
        <taxon>Papilionoideae</taxon>
        <taxon>50 kb inversion clade</taxon>
        <taxon>NPAAA clade</taxon>
        <taxon>indigoferoid/millettioid clade</taxon>
        <taxon>Phaseoleae</taxon>
        <taxon>Cajanus</taxon>
    </lineage>
</organism>
<dbReference type="Pfam" id="PF14223">
    <property type="entry name" value="Retrotran_gag_2"/>
    <property type="match status" value="1"/>
</dbReference>
<protein>
    <submittedName>
        <fullName evidence="3">Copia protein</fullName>
    </submittedName>
</protein>
<dbReference type="InterPro" id="IPR025724">
    <property type="entry name" value="GAG-pre-integrase_dom"/>
</dbReference>
<name>A0A151SXL6_CAJCA</name>
<dbReference type="Proteomes" id="UP000075243">
    <property type="component" value="Chromosome 10"/>
</dbReference>
<dbReference type="Pfam" id="PF22936">
    <property type="entry name" value="Pol_BBD"/>
    <property type="match status" value="1"/>
</dbReference>
<dbReference type="STRING" id="3821.A0A151SXL6"/>
<dbReference type="PANTHER" id="PTHR34676:SF8">
    <property type="entry name" value="TRANSMEMBRANE PROTEIN"/>
    <property type="match status" value="1"/>
</dbReference>
<keyword evidence="4" id="KW-1185">Reference proteome</keyword>
<sequence length="480" mass="55314">MSFFRISQCKSSKEMWDTLQVTHEGTSDVKRSRKQTLIREYELLRMNHGESISDFQKGFTHLINHLVDLGRKFEEEELNLKALQCLDRSWQAKVTAIEESKDLTSLTLATLFGKLREHEQKLHIFDENELQDKKGKGVSLKALKSIKGKEKCEDSSSEYFDSENFNLLVKKFRKFLKKKKRSPYKFNKKTIKKDEGSTSSYNSKSLLWYLDSGCSRHMTGDPSKFSSLKLKNEGFVTYGDNNKGKILGCGNVGNSSSSTFIENVLLVEGLKHNLLSISQLSDKGFKIEFDNSYCLIFHKLTKEIRFIGKRINNIYMLDLEHSITISSTKCLITKEDNVWLWHRRAGHIHMNHLNKLSRKELVIGLPKLKFSKDKLCDACQKGKQVKASFKSKNLISTSRPLQLIHMNLFGPSRTKPLVTRSEIFGLRQSHIHTSHPTRNITEQSENKIENFHKVHVPTIIPTPPNEVSHSPLTWISRRRG</sequence>
<evidence type="ECO:0000259" key="2">
    <source>
        <dbReference type="Pfam" id="PF22936"/>
    </source>
</evidence>
<dbReference type="Gramene" id="C.cajan_14544.t">
    <property type="protein sequence ID" value="C.cajan_14544.t"/>
    <property type="gene ID" value="C.cajan_14544"/>
</dbReference>
<accession>A0A151SXL6</accession>
<dbReference type="AlphaFoldDB" id="A0A151SXL6"/>
<gene>
    <name evidence="3" type="ORF">KK1_014974</name>
</gene>
<evidence type="ECO:0000259" key="1">
    <source>
        <dbReference type="Pfam" id="PF13976"/>
    </source>
</evidence>
<dbReference type="EMBL" id="CM003612">
    <property type="protein sequence ID" value="KYP59538.1"/>
    <property type="molecule type" value="Genomic_DNA"/>
</dbReference>